<protein>
    <submittedName>
        <fullName evidence="1">Uncharacterized protein</fullName>
    </submittedName>
</protein>
<organism evidence="1 2">
    <name type="scientific">Pseudoalteromonas porphyrae</name>
    <dbReference type="NCBI Taxonomy" id="187330"/>
    <lineage>
        <taxon>Bacteria</taxon>
        <taxon>Pseudomonadati</taxon>
        <taxon>Pseudomonadota</taxon>
        <taxon>Gammaproteobacteria</taxon>
        <taxon>Alteromonadales</taxon>
        <taxon>Pseudoalteromonadaceae</taxon>
        <taxon>Pseudoalteromonas</taxon>
    </lineage>
</organism>
<keyword evidence="2" id="KW-1185">Reference proteome</keyword>
<comment type="caution">
    <text evidence="1">The sequence shown here is derived from an EMBL/GenBank/DDBJ whole genome shotgun (WGS) entry which is preliminary data.</text>
</comment>
<dbReference type="AlphaFoldDB" id="A0A0N1ELU3"/>
<sequence>MRTTHFMNKLLTFTHSQCYINNNSFNEYKERLMSQLGRVDLCGLKFVQSRGDLIAARGL</sequence>
<dbReference type="Proteomes" id="UP000037848">
    <property type="component" value="Unassembled WGS sequence"/>
</dbReference>
<gene>
    <name evidence="1" type="ORF">ADS77_05250</name>
</gene>
<proteinExistence type="predicted"/>
<evidence type="ECO:0000313" key="2">
    <source>
        <dbReference type="Proteomes" id="UP000037848"/>
    </source>
</evidence>
<name>A0A0N1ELU3_9GAMM</name>
<accession>A0A0N1ELU3</accession>
<evidence type="ECO:0000313" key="1">
    <source>
        <dbReference type="EMBL" id="KPH64675.1"/>
    </source>
</evidence>
<dbReference type="EMBL" id="LHPH01000004">
    <property type="protein sequence ID" value="KPH64675.1"/>
    <property type="molecule type" value="Genomic_DNA"/>
</dbReference>
<dbReference type="PATRIC" id="fig|187330.3.peg.2819"/>
<reference evidence="1 2" key="1">
    <citation type="submission" date="2015-08" db="EMBL/GenBank/DDBJ databases">
        <title>Draft Genome Sequence of Pseudoalteromonas porphyrae UCD-SED14.</title>
        <authorList>
            <person name="Coil D.A."/>
            <person name="Jospin G."/>
            <person name="Lee R.D."/>
            <person name="Eisen J.A."/>
        </authorList>
    </citation>
    <scope>NUCLEOTIDE SEQUENCE [LARGE SCALE GENOMIC DNA]</scope>
    <source>
        <strain evidence="1 2">UCD-SED14</strain>
    </source>
</reference>